<feature type="compositionally biased region" description="Polar residues" evidence="1">
    <location>
        <begin position="721"/>
        <end position="769"/>
    </location>
</feature>
<dbReference type="InterPro" id="IPR015671">
    <property type="entry name" value="GSCR1_dom"/>
</dbReference>
<accession>A0A3Q1HMD8</accession>
<dbReference type="STRING" id="64144.ENSATEP00000006255"/>
<evidence type="ECO:0000256" key="1">
    <source>
        <dbReference type="SAM" id="MobiDB-lite"/>
    </source>
</evidence>
<feature type="region of interest" description="Disordered" evidence="1">
    <location>
        <begin position="657"/>
        <end position="700"/>
    </location>
</feature>
<keyword evidence="4" id="KW-1185">Reference proteome</keyword>
<dbReference type="Ensembl" id="ENSATET00000006366.3">
    <property type="protein sequence ID" value="ENSATEP00000006263.1"/>
    <property type="gene ID" value="ENSATEG00000004426.3"/>
</dbReference>
<reference evidence="3" key="2">
    <citation type="submission" date="2025-08" db="UniProtKB">
        <authorList>
            <consortium name="Ensembl"/>
        </authorList>
    </citation>
    <scope>IDENTIFICATION</scope>
</reference>
<name>A0A3Q1HMD8_ANATE</name>
<gene>
    <name evidence="3" type="primary">BICRAL</name>
</gene>
<dbReference type="GeneTree" id="ENSGT00940000159766"/>
<dbReference type="GO" id="GO:0016514">
    <property type="term" value="C:SWI/SNF complex"/>
    <property type="evidence" value="ECO:0007669"/>
    <property type="project" value="TreeGrafter"/>
</dbReference>
<dbReference type="OMA" id="DFCCGIK"/>
<dbReference type="InParanoid" id="A0A3Q1HMD8"/>
<feature type="domain" description="GLTSCR protein conserved" evidence="2">
    <location>
        <begin position="532"/>
        <end position="632"/>
    </location>
</feature>
<dbReference type="Pfam" id="PF15249">
    <property type="entry name" value="GLTSCR1"/>
    <property type="match status" value="1"/>
</dbReference>
<dbReference type="RefSeq" id="XP_026207955.1">
    <property type="nucleotide sequence ID" value="XM_026352170.1"/>
</dbReference>
<dbReference type="GeneID" id="113156820"/>
<feature type="compositionally biased region" description="Polar residues" evidence="1">
    <location>
        <begin position="657"/>
        <end position="683"/>
    </location>
</feature>
<evidence type="ECO:0000259" key="2">
    <source>
        <dbReference type="Pfam" id="PF15249"/>
    </source>
</evidence>
<organism evidence="3 4">
    <name type="scientific">Anabas testudineus</name>
    <name type="common">Climbing perch</name>
    <name type="synonym">Anthias testudineus</name>
    <dbReference type="NCBI Taxonomy" id="64144"/>
    <lineage>
        <taxon>Eukaryota</taxon>
        <taxon>Metazoa</taxon>
        <taxon>Chordata</taxon>
        <taxon>Craniata</taxon>
        <taxon>Vertebrata</taxon>
        <taxon>Euteleostomi</taxon>
        <taxon>Actinopterygii</taxon>
        <taxon>Neopterygii</taxon>
        <taxon>Teleostei</taxon>
        <taxon>Neoteleostei</taxon>
        <taxon>Acanthomorphata</taxon>
        <taxon>Anabantaria</taxon>
        <taxon>Anabantiformes</taxon>
        <taxon>Anabantoidei</taxon>
        <taxon>Anabantidae</taxon>
        <taxon>Anabas</taxon>
    </lineage>
</organism>
<protein>
    <recommendedName>
        <fullName evidence="2">GLTSCR protein conserved domain-containing protein</fullName>
    </recommendedName>
</protein>
<dbReference type="AlphaFoldDB" id="A0A3Q1HMD8"/>
<evidence type="ECO:0000313" key="3">
    <source>
        <dbReference type="Ensembl" id="ENSATEP00000006263.1"/>
    </source>
</evidence>
<dbReference type="PANTHER" id="PTHR15572">
    <property type="entry name" value="GLIOMA TUMOR SUPPRESSOR CANDIDATE REGION GENE 1"/>
    <property type="match status" value="1"/>
</dbReference>
<dbReference type="PANTHER" id="PTHR15572:SF2">
    <property type="entry name" value="BRD4-INTERACTING CHROMATIN-REMODELING COMPLEX-ASSOCIATED PROTEIN-LIKE"/>
    <property type="match status" value="1"/>
</dbReference>
<evidence type="ECO:0000313" key="4">
    <source>
        <dbReference type="Proteomes" id="UP000265040"/>
    </source>
</evidence>
<dbReference type="InterPro" id="IPR052438">
    <property type="entry name" value="Chromatin_remod/trans_coact"/>
</dbReference>
<sequence>MDDEDDRRLLDILGDVDALNDYLHGSNSKSIEEDDVTNAAYGSDGSFFGSDTVGSNSGLKDGSSSMGDFCEDSAGAGLQLSSSLSFIEDELGTGSSPGGMDLGGEDQPFDILQKSLLEADITEQTLAQEALLDTQPAPTLVQAPVPFTSQLVSGGYGGGVGVVTTAAAAFPTGQFLQGVSQLSNGSAQHIQVLGSFGAGGGVMTLSSLERSPQIVLRPGAPVAAAGTTTGGQVFAPTQGQVGQVGLPFKNIPLQNIIIQRGSAGPQSLVRPIQPKPLQGGTQAVYSLGLQPTPTTMANVVNANNVTGGPYTANGSIVVQSPLDQQQVQAQTNLPPGQFLLPNSLPINPASTMHNGPADPSSNALITSQNTVQIVAGRNFAAPAGAQLILNQGVVSGSHVGGGATQTWTGASCVSSAPVQTSCTPGQLTLVDPATMGLSGQGQLSASPVQRLLVTQTQNCTSLSPLPGTMTQEQDFRQNSSSPALKQTQLSSIHAMKTMTQDSMLTTQVGAQKRPALPPLTKGGMVLQQLRKDHAAVHTPDRRQFTSIDDALQRLLPYHVFQGAPPCQDDFSQVDEEFEIVATQVLNRTQAMVNKYRRLLMVEAERSSPSSELVMIDRTFNQEERSNLTQDKRMVLVDPDGFLEDFCCGMKSKLFQEPSPTQSSCSWTQSHSGSTESPYRTDSQPGYGDPGGGGAVGSGAAERLHPPLLENKSVLELKRSQQRYGPSSASNNSHIATNSYPQGNTSPFAAPSGGQTHFQVSHHASSQPIQPQYPPRLSSPPHLDTDSALEAAVNSILEC</sequence>
<proteinExistence type="predicted"/>
<reference evidence="3" key="1">
    <citation type="submission" date="2021-04" db="EMBL/GenBank/DDBJ databases">
        <authorList>
            <consortium name="Wellcome Sanger Institute Data Sharing"/>
        </authorList>
    </citation>
    <scope>NUCLEOTIDE SEQUENCE [LARGE SCALE GENOMIC DNA]</scope>
</reference>
<reference evidence="3" key="3">
    <citation type="submission" date="2025-09" db="UniProtKB">
        <authorList>
            <consortium name="Ensembl"/>
        </authorList>
    </citation>
    <scope>IDENTIFICATION</scope>
</reference>
<feature type="region of interest" description="Disordered" evidence="1">
    <location>
        <begin position="719"/>
        <end position="785"/>
    </location>
</feature>
<dbReference type="OrthoDB" id="2556847at2759"/>
<feature type="compositionally biased region" description="Gly residues" evidence="1">
    <location>
        <begin position="687"/>
        <end position="696"/>
    </location>
</feature>
<dbReference type="Proteomes" id="UP000265040">
    <property type="component" value="Chromosome 19"/>
</dbReference>
<dbReference type="GO" id="GO:0045893">
    <property type="term" value="P:positive regulation of DNA-templated transcription"/>
    <property type="evidence" value="ECO:0007669"/>
    <property type="project" value="TreeGrafter"/>
</dbReference>